<evidence type="ECO:0000256" key="4">
    <source>
        <dbReference type="ARBA" id="ARBA00022475"/>
    </source>
</evidence>
<keyword evidence="4 8" id="KW-1003">Cell membrane</keyword>
<gene>
    <name evidence="9" type="ORF">QS713_07795</name>
</gene>
<feature type="transmembrane region" description="Helical" evidence="8">
    <location>
        <begin position="428"/>
        <end position="448"/>
    </location>
</feature>
<name>A0ABU3IC61_9ACTO</name>
<dbReference type="PANTHER" id="PTHR30330">
    <property type="entry name" value="AGSS FAMILY TRANSPORTER, SODIUM-ALANINE"/>
    <property type="match status" value="1"/>
</dbReference>
<evidence type="ECO:0000256" key="2">
    <source>
        <dbReference type="ARBA" id="ARBA00009261"/>
    </source>
</evidence>
<evidence type="ECO:0000256" key="3">
    <source>
        <dbReference type="ARBA" id="ARBA00022448"/>
    </source>
</evidence>
<comment type="caution">
    <text evidence="9">The sequence shown here is derived from an EMBL/GenBank/DDBJ whole genome shotgun (WGS) entry which is preliminary data.</text>
</comment>
<reference evidence="9 10" key="1">
    <citation type="submission" date="2023-06" db="EMBL/GenBank/DDBJ databases">
        <title>Draft genome sequence of Gleimia hominis type strain CCUG 57540T.</title>
        <authorList>
            <person name="Salva-Serra F."/>
            <person name="Cardew S."/>
            <person name="Jensie Markopoulos S."/>
            <person name="Ohlen M."/>
            <person name="Inganas E."/>
            <person name="Svensson-Stadler L."/>
            <person name="Moore E.R.B."/>
        </authorList>
    </citation>
    <scope>NUCLEOTIDE SEQUENCE [LARGE SCALE GENOMIC DNA]</scope>
    <source>
        <strain evidence="9 10">CCUG 57540</strain>
    </source>
</reference>
<keyword evidence="10" id="KW-1185">Reference proteome</keyword>
<proteinExistence type="inferred from homology"/>
<feature type="transmembrane region" description="Helical" evidence="8">
    <location>
        <begin position="153"/>
        <end position="172"/>
    </location>
</feature>
<feature type="transmembrane region" description="Helical" evidence="8">
    <location>
        <begin position="77"/>
        <end position="103"/>
    </location>
</feature>
<dbReference type="EMBL" id="JASXSX010000003">
    <property type="protein sequence ID" value="MDT3767957.1"/>
    <property type="molecule type" value="Genomic_DNA"/>
</dbReference>
<feature type="transmembrane region" description="Helical" evidence="8">
    <location>
        <begin position="364"/>
        <end position="384"/>
    </location>
</feature>
<feature type="transmembrane region" description="Helical" evidence="8">
    <location>
        <begin position="109"/>
        <end position="132"/>
    </location>
</feature>
<evidence type="ECO:0000256" key="8">
    <source>
        <dbReference type="RuleBase" id="RU363064"/>
    </source>
</evidence>
<dbReference type="PRINTS" id="PR00175">
    <property type="entry name" value="NAALASMPORT"/>
</dbReference>
<protein>
    <submittedName>
        <fullName evidence="9">Alanine/glycine:cation symporter family protein</fullName>
    </submittedName>
</protein>
<evidence type="ECO:0000256" key="5">
    <source>
        <dbReference type="ARBA" id="ARBA00022692"/>
    </source>
</evidence>
<evidence type="ECO:0000256" key="7">
    <source>
        <dbReference type="ARBA" id="ARBA00023136"/>
    </source>
</evidence>
<keyword evidence="8" id="KW-0769">Symport</keyword>
<keyword evidence="3 8" id="KW-0813">Transport</keyword>
<evidence type="ECO:0000313" key="9">
    <source>
        <dbReference type="EMBL" id="MDT3767957.1"/>
    </source>
</evidence>
<evidence type="ECO:0000256" key="6">
    <source>
        <dbReference type="ARBA" id="ARBA00022989"/>
    </source>
</evidence>
<feature type="transmembrane region" description="Helical" evidence="8">
    <location>
        <begin position="313"/>
        <end position="337"/>
    </location>
</feature>
<comment type="subcellular location">
    <subcellularLocation>
        <location evidence="1 8">Cell membrane</location>
        <topology evidence="1 8">Multi-pass membrane protein</topology>
    </subcellularLocation>
</comment>
<feature type="transmembrane region" description="Helical" evidence="8">
    <location>
        <begin position="192"/>
        <end position="210"/>
    </location>
</feature>
<sequence length="507" mass="54172">MYSASIVDTFESIDSTLANLFTLFYDNPLQMNVIYALAAAGIVFTIWTRGVQLRFFPAALKAVFSSRADAEGGISSFQAFAIGLASRVGTGNIAGVAIAIVLGGPGAVFWMWIVAILGMSTAFIEAVLAQLFKIRSKDGSFRGGPAYYIRDALGSKRVGAVFAIFLIFAYGFSFNMVQANTISNVVSTQFNVPTWSVALVLLLISAPIIFAGIKPVARFAEVLAPSMAIAYILFAVVIIGLNVMDVPAVLVQIVHSAFGWDQVVGGGVGGFMAALTNGVKRGLFSNEAGMGSVPNAAATATVRHPVQQGLIQTLGVFVDTMIVCTATACIILFSGLYNPGMSSNDGAALTVEAISTNLGTWVEIPMAIIIFVFGYSSVLGNYTYAEINWNYLRGMNASTVPLKALVLVSVGLGSVISLKAAWNLADIATAFMTMLNIVALFLLGRYAVGALRDWVDQRRFSDAPPVFCVTDNKYFPQGLRGSTVWSREAVEQQWGEIPRYYGVQKEG</sequence>
<comment type="similarity">
    <text evidence="2 8">Belongs to the alanine or glycine:cation symporter (AGCS) (TC 2.A.25) family.</text>
</comment>
<organism evidence="9 10">
    <name type="scientific">Gleimia hominis</name>
    <dbReference type="NCBI Taxonomy" id="595468"/>
    <lineage>
        <taxon>Bacteria</taxon>
        <taxon>Bacillati</taxon>
        <taxon>Actinomycetota</taxon>
        <taxon>Actinomycetes</taxon>
        <taxon>Actinomycetales</taxon>
        <taxon>Actinomycetaceae</taxon>
        <taxon>Gleimia</taxon>
    </lineage>
</organism>
<dbReference type="PANTHER" id="PTHR30330:SF1">
    <property type="entry name" value="AMINO-ACID CARRIER PROTEIN ALST"/>
    <property type="match status" value="1"/>
</dbReference>
<feature type="transmembrane region" description="Helical" evidence="8">
    <location>
        <begin position="404"/>
        <end position="422"/>
    </location>
</feature>
<keyword evidence="7 8" id="KW-0472">Membrane</keyword>
<evidence type="ECO:0000313" key="10">
    <source>
        <dbReference type="Proteomes" id="UP001247542"/>
    </source>
</evidence>
<accession>A0ABU3IC61</accession>
<dbReference type="RefSeq" id="WP_313274186.1">
    <property type="nucleotide sequence ID" value="NZ_JASXSX010000003.1"/>
</dbReference>
<dbReference type="Pfam" id="PF01235">
    <property type="entry name" value="Na_Ala_symp"/>
    <property type="match status" value="1"/>
</dbReference>
<dbReference type="Gene3D" id="1.20.1740.10">
    <property type="entry name" value="Amino acid/polyamine transporter I"/>
    <property type="match status" value="1"/>
</dbReference>
<keyword evidence="5 8" id="KW-0812">Transmembrane</keyword>
<keyword evidence="6 8" id="KW-1133">Transmembrane helix</keyword>
<feature type="transmembrane region" description="Helical" evidence="8">
    <location>
        <begin position="222"/>
        <end position="241"/>
    </location>
</feature>
<feature type="transmembrane region" description="Helical" evidence="8">
    <location>
        <begin position="33"/>
        <end position="56"/>
    </location>
</feature>
<dbReference type="NCBIfam" id="TIGR00835">
    <property type="entry name" value="agcS"/>
    <property type="match status" value="1"/>
</dbReference>
<dbReference type="PROSITE" id="PS00873">
    <property type="entry name" value="NA_ALANINE_SYMP"/>
    <property type="match status" value="1"/>
</dbReference>
<dbReference type="Proteomes" id="UP001247542">
    <property type="component" value="Unassembled WGS sequence"/>
</dbReference>
<dbReference type="InterPro" id="IPR001463">
    <property type="entry name" value="Na/Ala_symport"/>
</dbReference>
<feature type="transmembrane region" description="Helical" evidence="8">
    <location>
        <begin position="253"/>
        <end position="275"/>
    </location>
</feature>
<evidence type="ECO:0000256" key="1">
    <source>
        <dbReference type="ARBA" id="ARBA00004651"/>
    </source>
</evidence>